<dbReference type="Proteomes" id="UP000887013">
    <property type="component" value="Unassembled WGS sequence"/>
</dbReference>
<evidence type="ECO:0000256" key="13">
    <source>
        <dbReference type="SAM" id="Phobius"/>
    </source>
</evidence>
<evidence type="ECO:0000256" key="12">
    <source>
        <dbReference type="ARBA" id="ARBA00023303"/>
    </source>
</evidence>
<evidence type="ECO:0000256" key="6">
    <source>
        <dbReference type="ARBA" id="ARBA00022989"/>
    </source>
</evidence>
<dbReference type="Pfam" id="PF10613">
    <property type="entry name" value="Lig_chan-Glu_bd"/>
    <property type="match status" value="1"/>
</dbReference>
<comment type="subcellular location">
    <subcellularLocation>
        <location evidence="1">Cell membrane</location>
        <topology evidence="1">Multi-pass membrane protein</topology>
    </subcellularLocation>
</comment>
<protein>
    <submittedName>
        <fullName evidence="15">Lig_chan-Glu_bd domain-containing protein</fullName>
    </submittedName>
</protein>
<dbReference type="EMBL" id="BMAW01020772">
    <property type="protein sequence ID" value="GFT69892.1"/>
    <property type="molecule type" value="Genomic_DNA"/>
</dbReference>
<dbReference type="Pfam" id="PF00060">
    <property type="entry name" value="Lig_chan"/>
    <property type="match status" value="1"/>
</dbReference>
<name>A0A8X6PIZ3_NEPPI</name>
<feature type="domain" description="Ionotropic glutamate receptor L-glutamate and glycine-binding" evidence="14">
    <location>
        <begin position="16"/>
        <end position="77"/>
    </location>
</feature>
<keyword evidence="8 13" id="KW-0472">Membrane</keyword>
<evidence type="ECO:0000256" key="3">
    <source>
        <dbReference type="ARBA" id="ARBA00022448"/>
    </source>
</evidence>
<evidence type="ECO:0000256" key="10">
    <source>
        <dbReference type="ARBA" id="ARBA00023180"/>
    </source>
</evidence>
<dbReference type="InterPro" id="IPR019594">
    <property type="entry name" value="Glu/Gly-bd"/>
</dbReference>
<keyword evidence="6 13" id="KW-1133">Transmembrane helix</keyword>
<evidence type="ECO:0000256" key="8">
    <source>
        <dbReference type="ARBA" id="ARBA00023136"/>
    </source>
</evidence>
<keyword evidence="4" id="KW-1003">Cell membrane</keyword>
<feature type="transmembrane region" description="Helical" evidence="13">
    <location>
        <begin position="132"/>
        <end position="150"/>
    </location>
</feature>
<gene>
    <name evidence="15" type="primary">AVEN_58628_1</name>
    <name evidence="15" type="ORF">NPIL_623631</name>
</gene>
<keyword evidence="9" id="KW-0675">Receptor</keyword>
<comment type="similarity">
    <text evidence="2">Belongs to the glutamate-gated ion channel (TC 1.A.10.1) family.</text>
</comment>
<accession>A0A8X6PIZ3</accession>
<dbReference type="GO" id="GO:0050906">
    <property type="term" value="P:detection of stimulus involved in sensory perception"/>
    <property type="evidence" value="ECO:0007669"/>
    <property type="project" value="UniProtKB-ARBA"/>
</dbReference>
<evidence type="ECO:0000256" key="5">
    <source>
        <dbReference type="ARBA" id="ARBA00022692"/>
    </source>
</evidence>
<evidence type="ECO:0000256" key="2">
    <source>
        <dbReference type="ARBA" id="ARBA00008685"/>
    </source>
</evidence>
<evidence type="ECO:0000313" key="16">
    <source>
        <dbReference type="Proteomes" id="UP000887013"/>
    </source>
</evidence>
<organism evidence="15 16">
    <name type="scientific">Nephila pilipes</name>
    <name type="common">Giant wood spider</name>
    <name type="synonym">Nephila maculata</name>
    <dbReference type="NCBI Taxonomy" id="299642"/>
    <lineage>
        <taxon>Eukaryota</taxon>
        <taxon>Metazoa</taxon>
        <taxon>Ecdysozoa</taxon>
        <taxon>Arthropoda</taxon>
        <taxon>Chelicerata</taxon>
        <taxon>Arachnida</taxon>
        <taxon>Araneae</taxon>
        <taxon>Araneomorphae</taxon>
        <taxon>Entelegynae</taxon>
        <taxon>Araneoidea</taxon>
        <taxon>Nephilidae</taxon>
        <taxon>Nephila</taxon>
    </lineage>
</organism>
<evidence type="ECO:0000256" key="9">
    <source>
        <dbReference type="ARBA" id="ARBA00023170"/>
    </source>
</evidence>
<evidence type="ECO:0000256" key="4">
    <source>
        <dbReference type="ARBA" id="ARBA00022475"/>
    </source>
</evidence>
<dbReference type="PANTHER" id="PTHR42643:SF24">
    <property type="entry name" value="IONOTROPIC RECEPTOR 60A"/>
    <property type="match status" value="1"/>
</dbReference>
<keyword evidence="3" id="KW-0813">Transport</keyword>
<keyword evidence="12" id="KW-0407">Ion channel</keyword>
<reference evidence="15" key="1">
    <citation type="submission" date="2020-08" db="EMBL/GenBank/DDBJ databases">
        <title>Multicomponent nature underlies the extraordinary mechanical properties of spider dragline silk.</title>
        <authorList>
            <person name="Kono N."/>
            <person name="Nakamura H."/>
            <person name="Mori M."/>
            <person name="Yoshida Y."/>
            <person name="Ohtoshi R."/>
            <person name="Malay A.D."/>
            <person name="Moran D.A.P."/>
            <person name="Tomita M."/>
            <person name="Numata K."/>
            <person name="Arakawa K."/>
        </authorList>
    </citation>
    <scope>NUCLEOTIDE SEQUENCE</scope>
</reference>
<feature type="transmembrane region" description="Helical" evidence="13">
    <location>
        <begin position="378"/>
        <end position="403"/>
    </location>
</feature>
<dbReference type="InterPro" id="IPR001320">
    <property type="entry name" value="Iontro_rcpt_C"/>
</dbReference>
<sequence length="417" mass="47481">MKTKRKLTVAAVNLPHIFEMNRSEDGHFEISGFEAKHLQVVLSALDVDYELVEPSEGEYGVRQPNGTWTGVIGMVQRGEADITSTCVAVTHERRESVDFSRSFLVFGHTFTIANPGREHSNFAYLYPFNLTTWLYILCALFFVSVIFFAINRSKVNRKISLNHIFLYTFGNLVKQPLVLNKELLNWKWFLCFWFAFVTLISFGYCACLNSFLTVPFQRDTIKTFRQLSLAVKKGTHRVFAPRGSFITSYLLTSPETYLRNIGKAIDGNSWYFPLSVGGSADYITENSVVLDSRALNELFYGSNGKFIVSSDNAAIIPIAYVLRKKFCCTQKLNVIVSRFAESGLMDKFLADSSMKFWLSTSKEVSETTETDQLSVKNLFGTFMLLLIGISCSFIVLLFEILFYNFVCHKKIVNFEIL</sequence>
<keyword evidence="16" id="KW-1185">Reference proteome</keyword>
<evidence type="ECO:0000256" key="11">
    <source>
        <dbReference type="ARBA" id="ARBA00023286"/>
    </source>
</evidence>
<feature type="transmembrane region" description="Helical" evidence="13">
    <location>
        <begin position="188"/>
        <end position="212"/>
    </location>
</feature>
<dbReference type="GO" id="GO:0005886">
    <property type="term" value="C:plasma membrane"/>
    <property type="evidence" value="ECO:0007669"/>
    <property type="project" value="UniProtKB-SubCell"/>
</dbReference>
<keyword evidence="11" id="KW-1071">Ligand-gated ion channel</keyword>
<evidence type="ECO:0000259" key="14">
    <source>
        <dbReference type="SMART" id="SM00918"/>
    </source>
</evidence>
<dbReference type="Gene3D" id="1.10.287.70">
    <property type="match status" value="1"/>
</dbReference>
<dbReference type="PANTHER" id="PTHR42643">
    <property type="entry name" value="IONOTROPIC RECEPTOR 20A-RELATED"/>
    <property type="match status" value="1"/>
</dbReference>
<keyword evidence="5 13" id="KW-0812">Transmembrane</keyword>
<keyword evidence="7" id="KW-0406">Ion transport</keyword>
<evidence type="ECO:0000256" key="7">
    <source>
        <dbReference type="ARBA" id="ARBA00023065"/>
    </source>
</evidence>
<evidence type="ECO:0000256" key="1">
    <source>
        <dbReference type="ARBA" id="ARBA00004651"/>
    </source>
</evidence>
<evidence type="ECO:0000313" key="15">
    <source>
        <dbReference type="EMBL" id="GFT69892.1"/>
    </source>
</evidence>
<proteinExistence type="inferred from homology"/>
<dbReference type="SUPFAM" id="SSF53850">
    <property type="entry name" value="Periplasmic binding protein-like II"/>
    <property type="match status" value="1"/>
</dbReference>
<dbReference type="SMART" id="SM00918">
    <property type="entry name" value="Lig_chan-Glu_bd"/>
    <property type="match status" value="1"/>
</dbReference>
<dbReference type="GO" id="GO:0015276">
    <property type="term" value="F:ligand-gated monoatomic ion channel activity"/>
    <property type="evidence" value="ECO:0007669"/>
    <property type="project" value="InterPro"/>
</dbReference>
<keyword evidence="10" id="KW-0325">Glycoprotein</keyword>
<comment type="caution">
    <text evidence="15">The sequence shown here is derived from an EMBL/GenBank/DDBJ whole genome shotgun (WGS) entry which is preliminary data.</text>
</comment>
<dbReference type="OrthoDB" id="6117597at2759"/>
<dbReference type="InterPro" id="IPR052192">
    <property type="entry name" value="Insect_Ionotropic_Sensory_Rcpt"/>
</dbReference>
<dbReference type="AlphaFoldDB" id="A0A8X6PIZ3"/>
<dbReference type="Gene3D" id="3.40.190.10">
    <property type="entry name" value="Periplasmic binding protein-like II"/>
    <property type="match status" value="1"/>
</dbReference>